<sequence>TSDNRRNPGSKDLQNMIEQPPFPSETVWQMALTSTIASSLKIPIGFGKRKRFGSEYKNLLVGQGVSLT</sequence>
<evidence type="ECO:0000313" key="2">
    <source>
        <dbReference type="EMBL" id="CAG8640715.1"/>
    </source>
</evidence>
<organism evidence="2 3">
    <name type="scientific">Funneliformis caledonium</name>
    <dbReference type="NCBI Taxonomy" id="1117310"/>
    <lineage>
        <taxon>Eukaryota</taxon>
        <taxon>Fungi</taxon>
        <taxon>Fungi incertae sedis</taxon>
        <taxon>Mucoromycota</taxon>
        <taxon>Glomeromycotina</taxon>
        <taxon>Glomeromycetes</taxon>
        <taxon>Glomerales</taxon>
        <taxon>Glomeraceae</taxon>
        <taxon>Funneliformis</taxon>
    </lineage>
</organism>
<dbReference type="AlphaFoldDB" id="A0A9N9GX08"/>
<proteinExistence type="predicted"/>
<protein>
    <submittedName>
        <fullName evidence="2">10237_t:CDS:1</fullName>
    </submittedName>
</protein>
<dbReference type="EMBL" id="CAJVPQ010003934">
    <property type="protein sequence ID" value="CAG8640715.1"/>
    <property type="molecule type" value="Genomic_DNA"/>
</dbReference>
<feature type="non-terminal residue" evidence="2">
    <location>
        <position position="68"/>
    </location>
</feature>
<dbReference type="Proteomes" id="UP000789570">
    <property type="component" value="Unassembled WGS sequence"/>
</dbReference>
<evidence type="ECO:0000256" key="1">
    <source>
        <dbReference type="SAM" id="MobiDB-lite"/>
    </source>
</evidence>
<gene>
    <name evidence="2" type="ORF">FCALED_LOCUS10549</name>
</gene>
<accession>A0A9N9GX08</accession>
<evidence type="ECO:0000313" key="3">
    <source>
        <dbReference type="Proteomes" id="UP000789570"/>
    </source>
</evidence>
<comment type="caution">
    <text evidence="2">The sequence shown here is derived from an EMBL/GenBank/DDBJ whole genome shotgun (WGS) entry which is preliminary data.</text>
</comment>
<name>A0A9N9GX08_9GLOM</name>
<feature type="region of interest" description="Disordered" evidence="1">
    <location>
        <begin position="1"/>
        <end position="20"/>
    </location>
</feature>
<keyword evidence="3" id="KW-1185">Reference proteome</keyword>
<reference evidence="2" key="1">
    <citation type="submission" date="2021-06" db="EMBL/GenBank/DDBJ databases">
        <authorList>
            <person name="Kallberg Y."/>
            <person name="Tangrot J."/>
            <person name="Rosling A."/>
        </authorList>
    </citation>
    <scope>NUCLEOTIDE SEQUENCE</scope>
    <source>
        <strain evidence="2">UK204</strain>
    </source>
</reference>